<dbReference type="EMBL" id="MSCK01000001">
    <property type="protein sequence ID" value="PQJ71734.1"/>
    <property type="molecule type" value="Genomic_DNA"/>
</dbReference>
<dbReference type="InterPro" id="IPR024607">
    <property type="entry name" value="Sulfatase_CS"/>
</dbReference>
<keyword evidence="3" id="KW-0378">Hydrolase</keyword>
<organism evidence="7 8">
    <name type="scientific">Polaribacter butkevichii</name>
    <dbReference type="NCBI Taxonomy" id="218490"/>
    <lineage>
        <taxon>Bacteria</taxon>
        <taxon>Pseudomonadati</taxon>
        <taxon>Bacteroidota</taxon>
        <taxon>Flavobacteriia</taxon>
        <taxon>Flavobacteriales</taxon>
        <taxon>Flavobacteriaceae</taxon>
    </lineage>
</organism>
<comment type="similarity">
    <text evidence="1">Belongs to the sulfatase family.</text>
</comment>
<evidence type="ECO:0000256" key="1">
    <source>
        <dbReference type="ARBA" id="ARBA00008779"/>
    </source>
</evidence>
<dbReference type="PANTHER" id="PTHR42693:SF53">
    <property type="entry name" value="ENDO-4-O-SULFATASE"/>
    <property type="match status" value="1"/>
</dbReference>
<dbReference type="PANTHER" id="PTHR42693">
    <property type="entry name" value="ARYLSULFATASE FAMILY MEMBER"/>
    <property type="match status" value="1"/>
</dbReference>
<comment type="caution">
    <text evidence="7">The sequence shown here is derived from an EMBL/GenBank/DDBJ whole genome shotgun (WGS) entry which is preliminary data.</text>
</comment>
<feature type="chain" id="PRO_5015168700" evidence="5">
    <location>
        <begin position="23"/>
        <end position="488"/>
    </location>
</feature>
<dbReference type="InterPro" id="IPR050738">
    <property type="entry name" value="Sulfatase"/>
</dbReference>
<evidence type="ECO:0000313" key="7">
    <source>
        <dbReference type="EMBL" id="PQJ71734.1"/>
    </source>
</evidence>
<dbReference type="InterPro" id="IPR000917">
    <property type="entry name" value="Sulfatase_N"/>
</dbReference>
<keyword evidence="2" id="KW-0479">Metal-binding</keyword>
<keyword evidence="8" id="KW-1185">Reference proteome</keyword>
<dbReference type="SUPFAM" id="SSF53649">
    <property type="entry name" value="Alkaline phosphatase-like"/>
    <property type="match status" value="1"/>
</dbReference>
<dbReference type="PROSITE" id="PS00149">
    <property type="entry name" value="SULFATASE_2"/>
    <property type="match status" value="1"/>
</dbReference>
<dbReference type="GO" id="GO:0004065">
    <property type="term" value="F:arylsulfatase activity"/>
    <property type="evidence" value="ECO:0007669"/>
    <property type="project" value="TreeGrafter"/>
</dbReference>
<evidence type="ECO:0000256" key="4">
    <source>
        <dbReference type="ARBA" id="ARBA00022837"/>
    </source>
</evidence>
<dbReference type="Gene3D" id="3.30.1120.10">
    <property type="match status" value="1"/>
</dbReference>
<evidence type="ECO:0000259" key="6">
    <source>
        <dbReference type="Pfam" id="PF00884"/>
    </source>
</evidence>
<dbReference type="RefSeq" id="WP_105047398.1">
    <property type="nucleotide sequence ID" value="NZ_CP150661.1"/>
</dbReference>
<evidence type="ECO:0000256" key="3">
    <source>
        <dbReference type="ARBA" id="ARBA00022801"/>
    </source>
</evidence>
<dbReference type="Pfam" id="PF00884">
    <property type="entry name" value="Sulfatase"/>
    <property type="match status" value="1"/>
</dbReference>
<dbReference type="GO" id="GO:0046872">
    <property type="term" value="F:metal ion binding"/>
    <property type="evidence" value="ECO:0007669"/>
    <property type="project" value="UniProtKB-KW"/>
</dbReference>
<evidence type="ECO:0000256" key="2">
    <source>
        <dbReference type="ARBA" id="ARBA00022723"/>
    </source>
</evidence>
<dbReference type="CDD" id="cd16034">
    <property type="entry name" value="sulfatase_like"/>
    <property type="match status" value="1"/>
</dbReference>
<evidence type="ECO:0000256" key="5">
    <source>
        <dbReference type="SAM" id="SignalP"/>
    </source>
</evidence>
<accession>A0A2P6C9Y9</accession>
<dbReference type="Proteomes" id="UP000247345">
    <property type="component" value="Unassembled WGS sequence"/>
</dbReference>
<feature type="domain" description="Sulfatase N-terminal" evidence="6">
    <location>
        <begin position="40"/>
        <end position="352"/>
    </location>
</feature>
<evidence type="ECO:0000313" key="8">
    <source>
        <dbReference type="Proteomes" id="UP000247345"/>
    </source>
</evidence>
<sequence>MKTILRTLSILSICICFSCSNAKKNDKTIANADTNSIKKPNVLIILTDQLRTQATGYGGDPNIKTPHIDKLASMSANFKNAVSGMPVCTPFKASLITGQRPLTNGMFMNDVQLDTNAVSMGKIYTNAGYNTGFIGKWHMDGHGRLRFIPPGNRRQGFQFWKANECTHNYNGSVYFDNNDPTPKKWEGYDTFSQTDAAIDFMSAKKDDNNPFLLVLSWGTPHAPYHSAPKKYKDMFLPDSLELRPNIPKNMEKKVRKDLAGYYAHVAAIDDMIAKIMETLKKNNQLDNTIIVFTSDHGDLLGSHGAYKKQQPYDESIRTPMLFYIPESLGIKAGNRNAVFNSEDILPTLLGLSNMPIPESVEGINYTAYLEGKDDTVGKETIITCVQPFGQWNRPKRHGKEYRGLVTQKYTYVKDLEGPWLLFDNDADPYQMNNLVNNKEYTDIQSDLESRLIKRLKANGDEFLPGAHYLEKWNIKVNEEGTVPYRHLN</sequence>
<dbReference type="InterPro" id="IPR017850">
    <property type="entry name" value="Alkaline_phosphatase_core_sf"/>
</dbReference>
<dbReference type="OrthoDB" id="9815108at2"/>
<reference evidence="7 8" key="1">
    <citation type="submission" date="2016-12" db="EMBL/GenBank/DDBJ databases">
        <title>Trade-off between light-utilization and light-protection in marine flavobacteria.</title>
        <authorList>
            <person name="Kumagai Y."/>
            <person name="Yoshizawa S."/>
            <person name="Kogure K."/>
            <person name="Iwasaki W."/>
        </authorList>
    </citation>
    <scope>NUCLEOTIDE SEQUENCE [LARGE SCALE GENOMIC DNA]</scope>
    <source>
        <strain evidence="7 8">KCTC 12100</strain>
    </source>
</reference>
<name>A0A2P6C9Y9_9FLAO</name>
<dbReference type="Gene3D" id="3.40.720.10">
    <property type="entry name" value="Alkaline Phosphatase, subunit A"/>
    <property type="match status" value="1"/>
</dbReference>
<gene>
    <name evidence="7" type="ORF">BTO14_00040</name>
</gene>
<proteinExistence type="inferred from homology"/>
<dbReference type="AlphaFoldDB" id="A0A2P6C9Y9"/>
<keyword evidence="5" id="KW-0732">Signal</keyword>
<protein>
    <submittedName>
        <fullName evidence="7">Sulfatase</fullName>
    </submittedName>
</protein>
<feature type="signal peptide" evidence="5">
    <location>
        <begin position="1"/>
        <end position="22"/>
    </location>
</feature>
<keyword evidence="4" id="KW-0106">Calcium</keyword>